<feature type="compositionally biased region" description="Polar residues" evidence="1">
    <location>
        <begin position="267"/>
        <end position="282"/>
    </location>
</feature>
<evidence type="ECO:0000313" key="3">
    <source>
        <dbReference type="Proteomes" id="UP001085076"/>
    </source>
</evidence>
<name>A0A9D5H3Q9_9LILI</name>
<feature type="compositionally biased region" description="Acidic residues" evidence="1">
    <location>
        <begin position="100"/>
        <end position="125"/>
    </location>
</feature>
<comment type="caution">
    <text evidence="2">The sequence shown here is derived from an EMBL/GenBank/DDBJ whole genome shotgun (WGS) entry which is preliminary data.</text>
</comment>
<accession>A0A9D5H3Q9</accession>
<feature type="region of interest" description="Disordered" evidence="1">
    <location>
        <begin position="184"/>
        <end position="214"/>
    </location>
</feature>
<evidence type="ECO:0000313" key="2">
    <source>
        <dbReference type="EMBL" id="KAJ0962074.1"/>
    </source>
</evidence>
<feature type="compositionally biased region" description="Basic residues" evidence="1">
    <location>
        <begin position="147"/>
        <end position="157"/>
    </location>
</feature>
<proteinExistence type="predicted"/>
<feature type="compositionally biased region" description="Basic residues" evidence="1">
    <location>
        <begin position="199"/>
        <end position="214"/>
    </location>
</feature>
<dbReference type="Proteomes" id="UP001085076">
    <property type="component" value="Miscellaneous, Linkage group lg10"/>
</dbReference>
<protein>
    <submittedName>
        <fullName evidence="2">Uncharacterized protein</fullName>
    </submittedName>
</protein>
<feature type="region of interest" description="Disordered" evidence="1">
    <location>
        <begin position="256"/>
        <end position="291"/>
    </location>
</feature>
<feature type="region of interest" description="Disordered" evidence="1">
    <location>
        <begin position="88"/>
        <end position="160"/>
    </location>
</feature>
<feature type="compositionally biased region" description="Basic and acidic residues" evidence="1">
    <location>
        <begin position="126"/>
        <end position="139"/>
    </location>
</feature>
<evidence type="ECO:0000256" key="1">
    <source>
        <dbReference type="SAM" id="MobiDB-lite"/>
    </source>
</evidence>
<reference evidence="2" key="2">
    <citation type="journal article" date="2022" name="Hortic Res">
        <title>The genome of Dioscorea zingiberensis sheds light on the biosynthesis, origin and evolution of the medicinally important diosgenin saponins.</title>
        <authorList>
            <person name="Li Y."/>
            <person name="Tan C."/>
            <person name="Li Z."/>
            <person name="Guo J."/>
            <person name="Li S."/>
            <person name="Chen X."/>
            <person name="Wang C."/>
            <person name="Dai X."/>
            <person name="Yang H."/>
            <person name="Song W."/>
            <person name="Hou L."/>
            <person name="Xu J."/>
            <person name="Tong Z."/>
            <person name="Xu A."/>
            <person name="Yuan X."/>
            <person name="Wang W."/>
            <person name="Yang Q."/>
            <person name="Chen L."/>
            <person name="Sun Z."/>
            <person name="Wang K."/>
            <person name="Pan B."/>
            <person name="Chen J."/>
            <person name="Bao Y."/>
            <person name="Liu F."/>
            <person name="Qi X."/>
            <person name="Gang D.R."/>
            <person name="Wen J."/>
            <person name="Li J."/>
        </authorList>
    </citation>
    <scope>NUCLEOTIDE SEQUENCE</scope>
    <source>
        <strain evidence="2">Dzin_1.0</strain>
    </source>
</reference>
<gene>
    <name evidence="2" type="ORF">J5N97_029902</name>
</gene>
<dbReference type="EMBL" id="JAGGNH010000010">
    <property type="protein sequence ID" value="KAJ0962074.1"/>
    <property type="molecule type" value="Genomic_DNA"/>
</dbReference>
<sequence>MDAQGTLKTISDDVGVILLADQLREQLTVDIFVESTGTAHGQTLPEVLACGKQDKSLPEVLSTDNNSDEDAEIEEARNKVKRFVKMKKSLQQEVPQHDDQIDEEEATTENNSDESNESGESDESDETNHELDGSNDRPGPKYGKVTGHNKIKCPKRSKVIENTGNVQNDAIPTTNLTNIVSVSQTSHKGKKPAATPKEKAKKPAVAHKGKNKLHASTRGPIQILRGQHKGELIIGREVSHFASLITTEELLARRNNMASAEERRQKQYVNETVSTPLQSLELQKSPPHNRA</sequence>
<reference evidence="2" key="1">
    <citation type="submission" date="2021-03" db="EMBL/GenBank/DDBJ databases">
        <authorList>
            <person name="Li Z."/>
            <person name="Yang C."/>
        </authorList>
    </citation>
    <scope>NUCLEOTIDE SEQUENCE</scope>
    <source>
        <strain evidence="2">Dzin_1.0</strain>
        <tissue evidence="2">Leaf</tissue>
    </source>
</reference>
<organism evidence="2 3">
    <name type="scientific">Dioscorea zingiberensis</name>
    <dbReference type="NCBI Taxonomy" id="325984"/>
    <lineage>
        <taxon>Eukaryota</taxon>
        <taxon>Viridiplantae</taxon>
        <taxon>Streptophyta</taxon>
        <taxon>Embryophyta</taxon>
        <taxon>Tracheophyta</taxon>
        <taxon>Spermatophyta</taxon>
        <taxon>Magnoliopsida</taxon>
        <taxon>Liliopsida</taxon>
        <taxon>Dioscoreales</taxon>
        <taxon>Dioscoreaceae</taxon>
        <taxon>Dioscorea</taxon>
    </lineage>
</organism>
<dbReference type="AlphaFoldDB" id="A0A9D5H3Q9"/>
<keyword evidence="3" id="KW-1185">Reference proteome</keyword>